<dbReference type="PROSITE" id="PS01031">
    <property type="entry name" value="SHSP"/>
    <property type="match status" value="2"/>
</dbReference>
<dbReference type="CDD" id="cd00298">
    <property type="entry name" value="ACD_sHsps_p23-like"/>
    <property type="match status" value="1"/>
</dbReference>
<dbReference type="InterPro" id="IPR044656">
    <property type="entry name" value="HSP14.7/HSP23.5/HSP23.6-like"/>
</dbReference>
<dbReference type="SUPFAM" id="SSF49764">
    <property type="entry name" value="HSP20-like chaperones"/>
    <property type="match status" value="2"/>
</dbReference>
<reference evidence="7 8" key="2">
    <citation type="submission" date="2020-07" db="EMBL/GenBank/DDBJ databases">
        <title>Genome assembly of wild tea tree DASZ reveals pedigree and selection history of tea varieties.</title>
        <authorList>
            <person name="Zhang W."/>
        </authorList>
    </citation>
    <scope>NUCLEOTIDE SEQUENCE [LARGE SCALE GENOMIC DNA]</scope>
    <source>
        <strain evidence="8">cv. G240</strain>
        <tissue evidence="7">Leaf</tissue>
    </source>
</reference>
<dbReference type="InterPro" id="IPR008978">
    <property type="entry name" value="HSP20-like_chaperone"/>
</dbReference>
<comment type="caution">
    <text evidence="7">The sequence shown here is derived from an EMBL/GenBank/DDBJ whole genome shotgun (WGS) entry which is preliminary data.</text>
</comment>
<evidence type="ECO:0000256" key="1">
    <source>
        <dbReference type="ARBA" id="ARBA00022946"/>
    </source>
</evidence>
<evidence type="ECO:0000313" key="7">
    <source>
        <dbReference type="EMBL" id="KAF5935725.1"/>
    </source>
</evidence>
<dbReference type="CDD" id="cd06464">
    <property type="entry name" value="ACD_sHsps-like"/>
    <property type="match status" value="1"/>
</dbReference>
<evidence type="ECO:0000256" key="5">
    <source>
        <dbReference type="SAM" id="MobiDB-lite"/>
    </source>
</evidence>
<dbReference type="Gene3D" id="2.60.40.790">
    <property type="match status" value="2"/>
</dbReference>
<sequence>MASSLALRRATASALLNRLVNPLRSVSVARSISTNAQIAKHDGDDRSVDVERRPGRSIFPASQGIGAGTRRGWDVKEDDKALYLRMDMPGLDKEDVKISVEYNTLIIKGEGKKESEDEEVVQRYSSRLDLPPNLHNIDEIKAEMKNGVLKIVVPKVKEEEREDVRQKMASKAVASAPIFIAKLLRHSNRQLNHSTLTAPLASATRTFSSRPPPRNHNDPNPFLRTGEVGACRVDKSEKECYMRVDVPGIAEEEIRVWSESGFIYFYGKDTKLPHYNYDGRAFGGSISFNPQSYDSDGLKAEVKNGVLWLSMPRLKEE</sequence>
<evidence type="ECO:0000259" key="6">
    <source>
        <dbReference type="PROSITE" id="PS01031"/>
    </source>
</evidence>
<dbReference type="PANTHER" id="PTHR46991">
    <property type="entry name" value="23.5 KDA HEAT SHOCK PROTEIN, MITOCHONDRIAL"/>
    <property type="match status" value="1"/>
</dbReference>
<dbReference type="PANTHER" id="PTHR46991:SF11">
    <property type="entry name" value="SMALL HEAT SHOCK PROTEIN HSPF"/>
    <property type="match status" value="1"/>
</dbReference>
<evidence type="ECO:0000256" key="2">
    <source>
        <dbReference type="ARBA" id="ARBA00023016"/>
    </source>
</evidence>
<dbReference type="InterPro" id="IPR002068">
    <property type="entry name" value="A-crystallin/Hsp20_dom"/>
</dbReference>
<evidence type="ECO:0000256" key="4">
    <source>
        <dbReference type="RuleBase" id="RU003616"/>
    </source>
</evidence>
<name>A0A7J7G5Z8_CAMSI</name>
<dbReference type="Pfam" id="PF00011">
    <property type="entry name" value="HSP20"/>
    <property type="match status" value="2"/>
</dbReference>
<dbReference type="Proteomes" id="UP000593564">
    <property type="component" value="Unassembled WGS sequence"/>
</dbReference>
<organism evidence="7 8">
    <name type="scientific">Camellia sinensis</name>
    <name type="common">Tea plant</name>
    <name type="synonym">Thea sinensis</name>
    <dbReference type="NCBI Taxonomy" id="4442"/>
    <lineage>
        <taxon>Eukaryota</taxon>
        <taxon>Viridiplantae</taxon>
        <taxon>Streptophyta</taxon>
        <taxon>Embryophyta</taxon>
        <taxon>Tracheophyta</taxon>
        <taxon>Spermatophyta</taxon>
        <taxon>Magnoliopsida</taxon>
        <taxon>eudicotyledons</taxon>
        <taxon>Gunneridae</taxon>
        <taxon>Pentapetalae</taxon>
        <taxon>asterids</taxon>
        <taxon>Ericales</taxon>
        <taxon>Theaceae</taxon>
        <taxon>Camellia</taxon>
    </lineage>
</organism>
<feature type="region of interest" description="Disordered" evidence="5">
    <location>
        <begin position="204"/>
        <end position="223"/>
    </location>
</feature>
<dbReference type="EMBL" id="JACBKZ010000013">
    <property type="protein sequence ID" value="KAF5935725.1"/>
    <property type="molecule type" value="Genomic_DNA"/>
</dbReference>
<gene>
    <name evidence="7" type="ORF">HYC85_026854</name>
</gene>
<proteinExistence type="inferred from homology"/>
<keyword evidence="8" id="KW-1185">Reference proteome</keyword>
<evidence type="ECO:0000256" key="3">
    <source>
        <dbReference type="PROSITE-ProRule" id="PRU00285"/>
    </source>
</evidence>
<protein>
    <recommendedName>
        <fullName evidence="6">SHSP domain-containing protein</fullName>
    </recommendedName>
</protein>
<evidence type="ECO:0000313" key="8">
    <source>
        <dbReference type="Proteomes" id="UP000593564"/>
    </source>
</evidence>
<keyword evidence="1" id="KW-0809">Transit peptide</keyword>
<feature type="domain" description="SHSP" evidence="6">
    <location>
        <begin position="221"/>
        <end position="317"/>
    </location>
</feature>
<comment type="similarity">
    <text evidence="3 4">Belongs to the small heat shock protein (HSP20) family.</text>
</comment>
<dbReference type="AlphaFoldDB" id="A0A7J7G5Z8"/>
<keyword evidence="2" id="KW-0346">Stress response</keyword>
<feature type="domain" description="SHSP" evidence="6">
    <location>
        <begin position="64"/>
        <end position="171"/>
    </location>
</feature>
<reference evidence="8" key="1">
    <citation type="journal article" date="2020" name="Nat. Commun.">
        <title>Genome assembly of wild tea tree DASZ reveals pedigree and selection history of tea varieties.</title>
        <authorList>
            <person name="Zhang W."/>
            <person name="Zhang Y."/>
            <person name="Qiu H."/>
            <person name="Guo Y."/>
            <person name="Wan H."/>
            <person name="Zhang X."/>
            <person name="Scossa F."/>
            <person name="Alseekh S."/>
            <person name="Zhang Q."/>
            <person name="Wang P."/>
            <person name="Xu L."/>
            <person name="Schmidt M.H."/>
            <person name="Jia X."/>
            <person name="Li D."/>
            <person name="Zhu A."/>
            <person name="Guo F."/>
            <person name="Chen W."/>
            <person name="Ni D."/>
            <person name="Usadel B."/>
            <person name="Fernie A.R."/>
            <person name="Wen W."/>
        </authorList>
    </citation>
    <scope>NUCLEOTIDE SEQUENCE [LARGE SCALE GENOMIC DNA]</scope>
    <source>
        <strain evidence="8">cv. G240</strain>
    </source>
</reference>
<accession>A0A7J7G5Z8</accession>